<evidence type="ECO:0000256" key="2">
    <source>
        <dbReference type="SAM" id="Phobius"/>
    </source>
</evidence>
<dbReference type="Proteomes" id="UP001321760">
    <property type="component" value="Unassembled WGS sequence"/>
</dbReference>
<gene>
    <name evidence="3" type="ORF">QBC34DRAFT_441136</name>
</gene>
<feature type="transmembrane region" description="Helical" evidence="2">
    <location>
        <begin position="33"/>
        <end position="59"/>
    </location>
</feature>
<evidence type="ECO:0000256" key="1">
    <source>
        <dbReference type="SAM" id="MobiDB-lite"/>
    </source>
</evidence>
<feature type="transmembrane region" description="Helical" evidence="2">
    <location>
        <begin position="130"/>
        <end position="154"/>
    </location>
</feature>
<organism evidence="3 4">
    <name type="scientific">Podospora aff. communis PSN243</name>
    <dbReference type="NCBI Taxonomy" id="3040156"/>
    <lineage>
        <taxon>Eukaryota</taxon>
        <taxon>Fungi</taxon>
        <taxon>Dikarya</taxon>
        <taxon>Ascomycota</taxon>
        <taxon>Pezizomycotina</taxon>
        <taxon>Sordariomycetes</taxon>
        <taxon>Sordariomycetidae</taxon>
        <taxon>Sordariales</taxon>
        <taxon>Podosporaceae</taxon>
        <taxon>Podospora</taxon>
    </lineage>
</organism>
<keyword evidence="2" id="KW-1133">Transmembrane helix</keyword>
<keyword evidence="4" id="KW-1185">Reference proteome</keyword>
<name>A0AAV9GE70_9PEZI</name>
<dbReference type="AlphaFoldDB" id="A0AAV9GE70"/>
<sequence>MSATNPEVYIGAWRSYQDGTAPALILTLKEREALILIAALVVFIGFVASQVFGAVRFILHQKRLHREPSPGVKARRRPTRVEPTRDGLHEQQQALLRNTSSHIHTLWLAGKVAWAWKGRLGTLTALRRSMVIMVVTGASLAAWTTAQLLLPWLWTEAKDQMLTALSSCDEVIPPHRQLELDNDSQRMLQASHTFNRYYSDMADTAASFLKECPGNSTRGPACERIPFPRVGYRTVDGDSCPLLDCNAPFTNAEHVEWVSDFLNSNAHLGINAPPEETVDFQHILSCVSADLSSVVYDRSAGDTSGVYRYNWGNTTIGETLLPYTVLYNESLTQSGTAYQITSFTNYTNYKSPLTPLWSPNTTLFEPFSEEDRIRTIHFFAANSVTYPSPVLDPLFRTSPFPEPSPNPPPVYLPANPVTVLICRETHNFCSPTYRSHLVPNMKGYCAPRGLPTKSDEEVFEGPGCFSEKQKATARRIRNLVPVGGIASVVQALDEPLMAGRTAVRKVGGFGAGWEQRGEVPVDQWKREVTRWFEVGLVMLQMGFFEGGEREEVRGLVVERTECGMQRVGGVAGVKNLNLVGIVGTVGVGVFLVLLSWVVKPVVGWWQRRKSRGGQTGVMQWKMDGLFQIQRAAYEAAGVRGWDDRIAAVPTTAERVFPKDVMRMRATF</sequence>
<keyword evidence="2" id="KW-0472">Membrane</keyword>
<dbReference type="EMBL" id="MU865959">
    <property type="protein sequence ID" value="KAK4446172.1"/>
    <property type="molecule type" value="Genomic_DNA"/>
</dbReference>
<evidence type="ECO:0000313" key="3">
    <source>
        <dbReference type="EMBL" id="KAK4446172.1"/>
    </source>
</evidence>
<keyword evidence="2" id="KW-0812">Transmembrane</keyword>
<reference evidence="3" key="2">
    <citation type="submission" date="2023-05" db="EMBL/GenBank/DDBJ databases">
        <authorList>
            <consortium name="Lawrence Berkeley National Laboratory"/>
            <person name="Steindorff A."/>
            <person name="Hensen N."/>
            <person name="Bonometti L."/>
            <person name="Westerberg I."/>
            <person name="Brannstrom I.O."/>
            <person name="Guillou S."/>
            <person name="Cros-Aarteil S."/>
            <person name="Calhoun S."/>
            <person name="Haridas S."/>
            <person name="Kuo A."/>
            <person name="Mondo S."/>
            <person name="Pangilinan J."/>
            <person name="Riley R."/>
            <person name="Labutti K."/>
            <person name="Andreopoulos B."/>
            <person name="Lipzen A."/>
            <person name="Chen C."/>
            <person name="Yanf M."/>
            <person name="Daum C."/>
            <person name="Ng V."/>
            <person name="Clum A."/>
            <person name="Ohm R."/>
            <person name="Martin F."/>
            <person name="Silar P."/>
            <person name="Natvig D."/>
            <person name="Lalanne C."/>
            <person name="Gautier V."/>
            <person name="Ament-Velasquez S.L."/>
            <person name="Kruys A."/>
            <person name="Hutchinson M.I."/>
            <person name="Powell A.J."/>
            <person name="Barry K."/>
            <person name="Miller A.N."/>
            <person name="Grigoriev I.V."/>
            <person name="Debuchy R."/>
            <person name="Gladieux P."/>
            <person name="Thoren M.H."/>
            <person name="Johannesson H."/>
        </authorList>
    </citation>
    <scope>NUCLEOTIDE SEQUENCE</scope>
    <source>
        <strain evidence="3">PSN243</strain>
    </source>
</reference>
<feature type="region of interest" description="Disordered" evidence="1">
    <location>
        <begin position="68"/>
        <end position="87"/>
    </location>
</feature>
<protein>
    <submittedName>
        <fullName evidence="3">Uncharacterized protein</fullName>
    </submittedName>
</protein>
<feature type="transmembrane region" description="Helical" evidence="2">
    <location>
        <begin position="576"/>
        <end position="598"/>
    </location>
</feature>
<proteinExistence type="predicted"/>
<evidence type="ECO:0000313" key="4">
    <source>
        <dbReference type="Proteomes" id="UP001321760"/>
    </source>
</evidence>
<reference evidence="3" key="1">
    <citation type="journal article" date="2023" name="Mol. Phylogenet. Evol.">
        <title>Genome-scale phylogeny and comparative genomics of the fungal order Sordariales.</title>
        <authorList>
            <person name="Hensen N."/>
            <person name="Bonometti L."/>
            <person name="Westerberg I."/>
            <person name="Brannstrom I.O."/>
            <person name="Guillou S."/>
            <person name="Cros-Aarteil S."/>
            <person name="Calhoun S."/>
            <person name="Haridas S."/>
            <person name="Kuo A."/>
            <person name="Mondo S."/>
            <person name="Pangilinan J."/>
            <person name="Riley R."/>
            <person name="LaButti K."/>
            <person name="Andreopoulos B."/>
            <person name="Lipzen A."/>
            <person name="Chen C."/>
            <person name="Yan M."/>
            <person name="Daum C."/>
            <person name="Ng V."/>
            <person name="Clum A."/>
            <person name="Steindorff A."/>
            <person name="Ohm R.A."/>
            <person name="Martin F."/>
            <person name="Silar P."/>
            <person name="Natvig D.O."/>
            <person name="Lalanne C."/>
            <person name="Gautier V."/>
            <person name="Ament-Velasquez S.L."/>
            <person name="Kruys A."/>
            <person name="Hutchinson M.I."/>
            <person name="Powell A.J."/>
            <person name="Barry K."/>
            <person name="Miller A.N."/>
            <person name="Grigoriev I.V."/>
            <person name="Debuchy R."/>
            <person name="Gladieux P."/>
            <person name="Hiltunen Thoren M."/>
            <person name="Johannesson H."/>
        </authorList>
    </citation>
    <scope>NUCLEOTIDE SEQUENCE</scope>
    <source>
        <strain evidence="3">PSN243</strain>
    </source>
</reference>
<comment type="caution">
    <text evidence="3">The sequence shown here is derived from an EMBL/GenBank/DDBJ whole genome shotgun (WGS) entry which is preliminary data.</text>
</comment>
<accession>A0AAV9GE70</accession>